<reference evidence="1 2" key="1">
    <citation type="journal article" date="2019" name="Sci. Rep.">
        <title>Orb-weaving spider Araneus ventricosus genome elucidates the spidroin gene catalogue.</title>
        <authorList>
            <person name="Kono N."/>
            <person name="Nakamura H."/>
            <person name="Ohtoshi R."/>
            <person name="Moran D.A.P."/>
            <person name="Shinohara A."/>
            <person name="Yoshida Y."/>
            <person name="Fujiwara M."/>
            <person name="Mori M."/>
            <person name="Tomita M."/>
            <person name="Arakawa K."/>
        </authorList>
    </citation>
    <scope>NUCLEOTIDE SEQUENCE [LARGE SCALE GENOMIC DNA]</scope>
</reference>
<gene>
    <name evidence="1" type="ORF">AVEN_222984_1</name>
</gene>
<dbReference type="EMBL" id="BGPR01004314">
    <property type="protein sequence ID" value="GBM98338.1"/>
    <property type="molecule type" value="Genomic_DNA"/>
</dbReference>
<dbReference type="Proteomes" id="UP000499080">
    <property type="component" value="Unassembled WGS sequence"/>
</dbReference>
<accession>A0A4Y2K8X3</accession>
<dbReference type="AlphaFoldDB" id="A0A4Y2K8X3"/>
<proteinExistence type="predicted"/>
<dbReference type="OrthoDB" id="7960977at2759"/>
<organism evidence="1 2">
    <name type="scientific">Araneus ventricosus</name>
    <name type="common">Orbweaver spider</name>
    <name type="synonym">Epeira ventricosa</name>
    <dbReference type="NCBI Taxonomy" id="182803"/>
    <lineage>
        <taxon>Eukaryota</taxon>
        <taxon>Metazoa</taxon>
        <taxon>Ecdysozoa</taxon>
        <taxon>Arthropoda</taxon>
        <taxon>Chelicerata</taxon>
        <taxon>Arachnida</taxon>
        <taxon>Araneae</taxon>
        <taxon>Araneomorphae</taxon>
        <taxon>Entelegynae</taxon>
        <taxon>Araneoidea</taxon>
        <taxon>Araneidae</taxon>
        <taxon>Araneus</taxon>
    </lineage>
</organism>
<name>A0A4Y2K8X3_ARAVE</name>
<comment type="caution">
    <text evidence="1">The sequence shown here is derived from an EMBL/GenBank/DDBJ whole genome shotgun (WGS) entry which is preliminary data.</text>
</comment>
<keyword evidence="2" id="KW-1185">Reference proteome</keyword>
<evidence type="ECO:0000313" key="2">
    <source>
        <dbReference type="Proteomes" id="UP000499080"/>
    </source>
</evidence>
<evidence type="ECO:0000313" key="1">
    <source>
        <dbReference type="EMBL" id="GBM98338.1"/>
    </source>
</evidence>
<sequence length="130" mass="15231">MTGLKDQAYREQPATLSHFKDSIIRHVLGINEDLLRSAVENNVLRMERVVEKHGTRRNYEESFVALQRHLSATFCAIFSNKFRAHDLECLSSKFHVVMTHTRSARPSESEKFNFDNLVYKKVERKRHSVL</sequence>
<protein>
    <submittedName>
        <fullName evidence="1">Uncharacterized protein</fullName>
    </submittedName>
</protein>